<feature type="domain" description="YprB ribonuclease H-like" evidence="1">
    <location>
        <begin position="534"/>
        <end position="612"/>
    </location>
</feature>
<reference evidence="2 3" key="1">
    <citation type="submission" date="2018-09" db="EMBL/GenBank/DDBJ databases">
        <title>Optimization and identification of Corynebacterium falsenii FN1-14 from fish paste.</title>
        <authorList>
            <person name="Daroonpunt R."/>
            <person name="Tanasupawat S."/>
        </authorList>
    </citation>
    <scope>NUCLEOTIDE SEQUENCE [LARGE SCALE GENOMIC DNA]</scope>
    <source>
        <strain evidence="2 3">FN1-14</strain>
    </source>
</reference>
<dbReference type="AlphaFoldDB" id="A0A418Q5Z1"/>
<sequence length="622" mass="68381">MRRLRIVPSSPIVPEPLPSNFRLSPSNFGIFPHPPYCRGFDLGTFNCLLVARGQQPSHKLQGIVTSDHRDAPTAPAALPAPVTPADIVGCRHRAVLRRASWPSPRMWVRQDIESEVERLSHRITTAARRQVVFDCLPDRPRIGDKLFPSRVDITPGPNAVEDTLEAMASGARLITRPALEYGPLHVEADLLVRHDRGHGVDEFMTYTPAVVSGHSVARKARSAAHADCRVTDVNALGLAVPAPAPWRHRASAGESQKVAMAHVVLEQLGFASGQVALIGRAGTTRVRCFYFDATTVLPGLSAALAEPVPSVPSRVKECKVCEFHNHCRAQLLSSLDISLMLPGDKNRLLREDGISTLPQLAETDRGEASALAAAWMRGESALRRPLRRWITDPMLWGGHEFVMPAVGTRPMEQQLADVVDVDVDMEAHPHRGTFLWGTFDGSRYIGFGDFSAAGDDGRHVAEFWAWLGQQRTRAEGAGKRLRVWVYSEQGENYWLRFYAERHGGQIYTLADGRTITMPTLDQVNEFIASEVWCDCFQLVRKALAPTDSLGLKTVAPLAGFSFSQEGVDGKAAVHLFEQAISGSKTTAQAARRTLERYNADDCVATSAVRAWLRRGAPGIKEV</sequence>
<dbReference type="OrthoDB" id="3274988at2"/>
<dbReference type="NCBIfam" id="TIGR03491">
    <property type="entry name" value="TM0106 family RecB-like putative nuclease"/>
    <property type="match status" value="1"/>
</dbReference>
<protein>
    <submittedName>
        <fullName evidence="2">TM0106 family RecB-like putative nuclease</fullName>
    </submittedName>
</protein>
<name>A0A418Q5Z1_9CORY</name>
<accession>A0A418Q5Z1</accession>
<keyword evidence="3" id="KW-1185">Reference proteome</keyword>
<dbReference type="InterPro" id="IPR038720">
    <property type="entry name" value="YprB_RNase_H-like_dom"/>
</dbReference>
<comment type="caution">
    <text evidence="2">The sequence shown here is derived from an EMBL/GenBank/DDBJ whole genome shotgun (WGS) entry which is preliminary data.</text>
</comment>
<dbReference type="Proteomes" id="UP000285278">
    <property type="component" value="Unassembled WGS sequence"/>
</dbReference>
<evidence type="ECO:0000313" key="2">
    <source>
        <dbReference type="EMBL" id="RIX34146.1"/>
    </source>
</evidence>
<organism evidence="2 3">
    <name type="scientific">Corynebacterium falsenii</name>
    <dbReference type="NCBI Taxonomy" id="108486"/>
    <lineage>
        <taxon>Bacteria</taxon>
        <taxon>Bacillati</taxon>
        <taxon>Actinomycetota</taxon>
        <taxon>Actinomycetes</taxon>
        <taxon>Mycobacteriales</taxon>
        <taxon>Corynebacteriaceae</taxon>
        <taxon>Corynebacterium</taxon>
    </lineage>
</organism>
<dbReference type="STRING" id="1451189.CFAL_00720"/>
<evidence type="ECO:0000313" key="3">
    <source>
        <dbReference type="Proteomes" id="UP000285278"/>
    </source>
</evidence>
<gene>
    <name evidence="2" type="ORF">D3M95_08575</name>
</gene>
<dbReference type="Pfam" id="PF13482">
    <property type="entry name" value="RNase_H_2"/>
    <property type="match status" value="1"/>
</dbReference>
<proteinExistence type="predicted"/>
<dbReference type="EMBL" id="QXJK01000009">
    <property type="protein sequence ID" value="RIX34146.1"/>
    <property type="molecule type" value="Genomic_DNA"/>
</dbReference>
<evidence type="ECO:0000259" key="1">
    <source>
        <dbReference type="Pfam" id="PF13482"/>
    </source>
</evidence>
<dbReference type="InterPro" id="IPR019993">
    <property type="entry name" value="RecB_nuclease_TM0106_put"/>
</dbReference>